<reference evidence="3" key="1">
    <citation type="submission" date="2016-08" db="EMBL/GenBank/DDBJ databases">
        <authorList>
            <person name="Varghese N."/>
            <person name="Submissions Spin"/>
        </authorList>
    </citation>
    <scope>NUCLEOTIDE SEQUENCE [LARGE SCALE GENOMIC DNA]</scope>
    <source>
        <strain evidence="3">ERR11</strain>
    </source>
</reference>
<accession>A0A1C3XIK4</accession>
<name>A0A1C3XIK4_9BRAD</name>
<sequence>MPPKRRTGKPPPYTEWHGNSYRAKLRIPEKLRFHFPIDQSETRFKRFVYENLRTDDPEEARAAALAFVDRMQSRFRRIARRHQLPAGLLSESQRWRSALATKVLSLGLNGAATGASINANGLQSLGLEQRQSEFDALVDRAYDLQERIGHARAVRFFNFVVGRTTAVSAEMEGWLRSKAYSMATRARYRKIANSLIEWCHSNRIPATIEAINTKRAQRFLSRRGDQYRKAAANERAALTQLWDWSNARLMFDLKAYIEAHEHWTGDSGDNPWRDVGAQASSRAKKWSGK</sequence>
<feature type="region of interest" description="Disordered" evidence="1">
    <location>
        <begin position="267"/>
        <end position="289"/>
    </location>
</feature>
<dbReference type="AlphaFoldDB" id="A0A1C3XIK4"/>
<keyword evidence="3" id="KW-1185">Reference proteome</keyword>
<evidence type="ECO:0000313" key="3">
    <source>
        <dbReference type="Proteomes" id="UP000199184"/>
    </source>
</evidence>
<evidence type="ECO:0000256" key="1">
    <source>
        <dbReference type="SAM" id="MobiDB-lite"/>
    </source>
</evidence>
<dbReference type="Proteomes" id="UP000199184">
    <property type="component" value="Unassembled WGS sequence"/>
</dbReference>
<proteinExistence type="predicted"/>
<gene>
    <name evidence="2" type="ORF">GA0061098_1016168</name>
</gene>
<organism evidence="2 3">
    <name type="scientific">Bradyrhizobium shewense</name>
    <dbReference type="NCBI Taxonomy" id="1761772"/>
    <lineage>
        <taxon>Bacteria</taxon>
        <taxon>Pseudomonadati</taxon>
        <taxon>Pseudomonadota</taxon>
        <taxon>Alphaproteobacteria</taxon>
        <taxon>Hyphomicrobiales</taxon>
        <taxon>Nitrobacteraceae</taxon>
        <taxon>Bradyrhizobium</taxon>
    </lineage>
</organism>
<protein>
    <submittedName>
        <fullName evidence="2">Uncharacterized protein</fullName>
    </submittedName>
</protein>
<dbReference type="EMBL" id="FMAI01000016">
    <property type="protein sequence ID" value="SCB52111.1"/>
    <property type="molecule type" value="Genomic_DNA"/>
</dbReference>
<dbReference type="RefSeq" id="WP_129590974.1">
    <property type="nucleotide sequence ID" value="NZ_FMAI01000016.1"/>
</dbReference>
<evidence type="ECO:0000313" key="2">
    <source>
        <dbReference type="EMBL" id="SCB52111.1"/>
    </source>
</evidence>